<evidence type="ECO:0000256" key="4">
    <source>
        <dbReference type="ARBA" id="ARBA00023136"/>
    </source>
</evidence>
<evidence type="ECO:0000256" key="3">
    <source>
        <dbReference type="ARBA" id="ARBA00022989"/>
    </source>
</evidence>
<feature type="transmembrane region" description="Helical" evidence="5">
    <location>
        <begin position="7"/>
        <end position="29"/>
    </location>
</feature>
<dbReference type="GO" id="GO:0097347">
    <property type="term" value="C:TAM protein secretion complex"/>
    <property type="evidence" value="ECO:0007669"/>
    <property type="project" value="TreeGrafter"/>
</dbReference>
<keyword evidence="2 5" id="KW-0812">Transmembrane</keyword>
<protein>
    <recommendedName>
        <fullName evidence="6">Translocation and assembly module TamB C-terminal domain-containing protein</fullName>
    </recommendedName>
</protein>
<dbReference type="PANTHER" id="PTHR36985">
    <property type="entry name" value="TRANSLOCATION AND ASSEMBLY MODULE SUBUNIT TAMB"/>
    <property type="match status" value="1"/>
</dbReference>
<dbReference type="GO" id="GO:0009306">
    <property type="term" value="P:protein secretion"/>
    <property type="evidence" value="ECO:0007669"/>
    <property type="project" value="InterPro"/>
</dbReference>
<dbReference type="RefSeq" id="WP_115547458.1">
    <property type="nucleotide sequence ID" value="NZ_QRGP01000001.1"/>
</dbReference>
<comment type="subcellular location">
    <subcellularLocation>
        <location evidence="1">Membrane</location>
        <topology evidence="1">Single-pass membrane protein</topology>
    </subcellularLocation>
</comment>
<dbReference type="PANTHER" id="PTHR36985:SF1">
    <property type="entry name" value="TRANSLOCATION AND ASSEMBLY MODULE SUBUNIT TAMB"/>
    <property type="match status" value="1"/>
</dbReference>
<keyword evidence="8" id="KW-1185">Reference proteome</keyword>
<name>A0A371BEG1_9SPHN</name>
<dbReference type="GO" id="GO:0005886">
    <property type="term" value="C:plasma membrane"/>
    <property type="evidence" value="ECO:0007669"/>
    <property type="project" value="InterPro"/>
</dbReference>
<evidence type="ECO:0000256" key="2">
    <source>
        <dbReference type="ARBA" id="ARBA00022692"/>
    </source>
</evidence>
<keyword evidence="3 5" id="KW-1133">Transmembrane helix</keyword>
<dbReference type="Pfam" id="PF04357">
    <property type="entry name" value="TamB"/>
    <property type="match status" value="1"/>
</dbReference>
<dbReference type="OrthoDB" id="7784409at2"/>
<evidence type="ECO:0000259" key="6">
    <source>
        <dbReference type="Pfam" id="PF04357"/>
    </source>
</evidence>
<reference evidence="8" key="1">
    <citation type="submission" date="2018-08" db="EMBL/GenBank/DDBJ databases">
        <authorList>
            <person name="Kim S.-J."/>
            <person name="Jung G.-Y."/>
        </authorList>
    </citation>
    <scope>NUCLEOTIDE SEQUENCE [LARGE SCALE GENOMIC DNA]</scope>
    <source>
        <strain evidence="8">GY_G</strain>
    </source>
</reference>
<evidence type="ECO:0000256" key="1">
    <source>
        <dbReference type="ARBA" id="ARBA00004167"/>
    </source>
</evidence>
<dbReference type="InterPro" id="IPR007452">
    <property type="entry name" value="TamB_C"/>
</dbReference>
<feature type="domain" description="Translocation and assembly module TamB C-terminal" evidence="6">
    <location>
        <begin position="1038"/>
        <end position="1387"/>
    </location>
</feature>
<proteinExistence type="predicted"/>
<organism evidence="7 8">
    <name type="scientific">Sphingorhabdus pulchriflava</name>
    <dbReference type="NCBI Taxonomy" id="2292257"/>
    <lineage>
        <taxon>Bacteria</taxon>
        <taxon>Pseudomonadati</taxon>
        <taxon>Pseudomonadota</taxon>
        <taxon>Alphaproteobacteria</taxon>
        <taxon>Sphingomonadales</taxon>
        <taxon>Sphingomonadaceae</taxon>
        <taxon>Sphingorhabdus</taxon>
    </lineage>
</organism>
<dbReference type="EMBL" id="QRGP01000001">
    <property type="protein sequence ID" value="RDV05898.1"/>
    <property type="molecule type" value="Genomic_DNA"/>
</dbReference>
<keyword evidence="4 5" id="KW-0472">Membrane</keyword>
<gene>
    <name evidence="7" type="ORF">DXH95_00070</name>
</gene>
<accession>A0A371BEG1</accession>
<evidence type="ECO:0000313" key="8">
    <source>
        <dbReference type="Proteomes" id="UP000263833"/>
    </source>
</evidence>
<dbReference type="Proteomes" id="UP000263833">
    <property type="component" value="Unassembled WGS sequence"/>
</dbReference>
<sequence length="1387" mass="148345">MRALWKWIAGITAIGVLLVAAVFGFYFWLDTSSGHKFIARQVAAYEFENGLNIRIGTIDGSIYGEAELIDVRIQDDKGTFASIPNARLDWHPFDYIYGRVSIDALTAQTAYVRRLPELRIIPDRGEPFFPDLDIRIDRLQFDRIVFAKAITGKEQILGLQAKARIVDARALIDATGQTAQGDRLVARLDAIPDKDHLDLAMRLDGPADGLAAGLLGLEAPLKLRLEGKGSWSKWDGKLNAEAGKDRSADLVLSARDGKFSAAGDILLGKFEGDNVFGALLAPKFKVDLMADYEKRVAQITGNLVSDKVRVDAAGTVDLADSLFQKMAVNARIPRKVALSGGIATQGANGKFLLDGPIAAPQIDYSVTADRLQWGEFAFFGLSATGVTRSEKDFVRIPVSARARRMTGFEVTDKRILENIRLYGDLAYSNGRLLSERLNLRSNRVSAVLKGAADFPKGQLAASIKGKIDRYRIESVGLFDIDADLGLKSRMRNDYAISGTVRARSTQLDSDGVRDFLGGQMLVRAGIGLSENGIVQITSARMTAPKLRLNKGNGSYVMASGVVRFTGSGYSTEYGPVGIAVSGTLTEPVARVTAQRPGMGIGLADVSALVKRTAQGFSVLFTATTDYGPLDGDVDILSNTQSLVLDVKRVDFSGIRFGGRLQQLPAGPFAGQLIGSGSGFDGTAELSAQGRYQRAVVKATAANAVLQGQKTLRIGRGIVDADIVFFEQPQVRADVQLADATIDSLFIGAARGKIDYRNGQGNAQFLAEGRSTFPFRIAANGQLTPDLWTVALRGRANGISFSSAKPVRIAPEKSGYALLPSAIMVGNGTIRLEGRYADALQIRSNIDNVNLAILNPMLPGFEMGGRASGVIDWYQASFDAVPQAQGRLEIKRFTRNSVGAPSQPVNISLKGNLDTDGGGFSALILRQNAKVGRLQVKLGALPTGPGEWIDKLLEAPLSGGIRYNGPSDLLFSLATLANQSLVGPVAVAADFSGNLRVPLLTGSVRSDNLIYENETYGTRLTNLRVRGVFNSDVLDLTEISAKAGDGTVSGQGIINLSFEKGFPAKIDLDLDRARLARSELVTTAATGKIEVTNTPGNGALVSGTLALPETRFRIVRQNAASVTTLTGVRRKSASGPTRITGDANPVSSLPSNWKLNIRLVASDELYISGMGLESEWKADLRVTGTSDAPFITGDLQLVRGTLGFAGRSFGIETGRLTFNGGEYSNPSLRVIAASEVDGTTVRVEVRGTGNKPEIFFTSTPALPQDEIMARILFGNSVAELSAVQAVQLAASLNSLRAAPGGLNPLGVLQSATGLDRLRILNPDEQAGRGTAIALGQYITNDVYVEIITDARGYTASQIEISLTPALSVLSQLSSFGTSNVSVRYRKDY</sequence>
<evidence type="ECO:0000256" key="5">
    <source>
        <dbReference type="SAM" id="Phobius"/>
    </source>
</evidence>
<comment type="caution">
    <text evidence="7">The sequence shown here is derived from an EMBL/GenBank/DDBJ whole genome shotgun (WGS) entry which is preliminary data.</text>
</comment>
<evidence type="ECO:0000313" key="7">
    <source>
        <dbReference type="EMBL" id="RDV05898.1"/>
    </source>
</evidence>